<dbReference type="RefSeq" id="WP_168512021.1">
    <property type="nucleotide sequence ID" value="NZ_JAAXLS010000002.1"/>
</dbReference>
<sequence length="757" mass="84616">MAVALRAKAAEAVGDGNGALSAETWRNLLAPEQVENVFASVRAEGRLDELAQVREAEACRKLVWIGKHHPGLAEDLLAGRRRAPDTLEKFIDPVPDLADLSLAVLSPLGLVHLYREYFFEFATFLGPPVGHVWISPGGTVELVEANTRRRLVERTIETLAETVTKSEVATTEQDEIADAVREENSQDLRFGVTVSGGWNIGVAHAEGNVSFGLDTSHKAAEESTHKHLREQSEKLSTEIRRNFKTSFHLAEETTDTSSRKYVVENKSDKLVNYELRRKMRKVGVQVQHVSSQLCWEVYVDEPGADLGLAELVHVAKRGDAGGEVQPPATPVDPPPKSSPLAVRFDFEGFPPRDPDDATYADGVANKGNPLLERRIRWERTFTAKAPEAGYQLAAVAVTSVERVDPDHDPASIVVPEFVVETSSTNVFTLRLRQVNFQEQPALMFALDLLWEAPALTKAAQARYDAQEAQFLAKLQRQEKDEYVTAVRERVKLASGIRARPSDDLREEERIVVFRRLVSQLLAVGGTGASYQVRVEWLRRLFDLDKMLYFVAPEWWRARRRYQPQMQFTRKVHDPVENVDLPAPTVLGEDEVVGWGGAGDKNRANYLITEESEPARLGSSLGWLLQLDGDTRRNAFLNSPWVKAVLPIRPHREREALRWLQLAQVEGVTGLDAPYVGDEPELQGLTIRQALEALADDVAERNTLEATLGTEKVFEKGFDPLEGGFRATEQPYEVFDQWIEVLPTEQVAALEYDPAAHL</sequence>
<evidence type="ECO:0000313" key="2">
    <source>
        <dbReference type="Proteomes" id="UP000715441"/>
    </source>
</evidence>
<dbReference type="Proteomes" id="UP000715441">
    <property type="component" value="Unassembled WGS sequence"/>
</dbReference>
<dbReference type="EMBL" id="JAAXLS010000002">
    <property type="protein sequence ID" value="NKQ52292.1"/>
    <property type="molecule type" value="Genomic_DNA"/>
</dbReference>
<proteinExistence type="predicted"/>
<gene>
    <name evidence="1" type="ORF">HFP15_05305</name>
</gene>
<reference evidence="1 2" key="1">
    <citation type="submission" date="2020-04" db="EMBL/GenBank/DDBJ databases">
        <title>Novel species.</title>
        <authorList>
            <person name="Teo W.F.A."/>
            <person name="Lipun K."/>
            <person name="Srisuk N."/>
            <person name="Duangmal K."/>
        </authorList>
    </citation>
    <scope>NUCLEOTIDE SEQUENCE [LARGE SCALE GENOMIC DNA]</scope>
    <source>
        <strain evidence="1 2">K13G38</strain>
    </source>
</reference>
<organism evidence="1 2">
    <name type="scientific">Amycolatopsis acididurans</name>
    <dbReference type="NCBI Taxonomy" id="2724524"/>
    <lineage>
        <taxon>Bacteria</taxon>
        <taxon>Bacillati</taxon>
        <taxon>Actinomycetota</taxon>
        <taxon>Actinomycetes</taxon>
        <taxon>Pseudonocardiales</taxon>
        <taxon>Pseudonocardiaceae</taxon>
        <taxon>Amycolatopsis</taxon>
    </lineage>
</organism>
<evidence type="ECO:0000313" key="1">
    <source>
        <dbReference type="EMBL" id="NKQ52292.1"/>
    </source>
</evidence>
<keyword evidence="2" id="KW-1185">Reference proteome</keyword>
<comment type="caution">
    <text evidence="1">The sequence shown here is derived from an EMBL/GenBank/DDBJ whole genome shotgun (WGS) entry which is preliminary data.</text>
</comment>
<name>A0ABX1IXS8_9PSEU</name>
<accession>A0ABX1IXS8</accession>
<protein>
    <submittedName>
        <fullName evidence="1">Uncharacterized protein</fullName>
    </submittedName>
</protein>